<evidence type="ECO:0000313" key="4">
    <source>
        <dbReference type="Proteomes" id="UP000077763"/>
    </source>
</evidence>
<dbReference type="GO" id="GO:0016791">
    <property type="term" value="F:phosphatase activity"/>
    <property type="evidence" value="ECO:0007669"/>
    <property type="project" value="UniProtKB-ARBA"/>
</dbReference>
<feature type="domain" description="Sucrose phosphatase-like" evidence="2">
    <location>
        <begin position="4"/>
        <end position="270"/>
    </location>
</feature>
<dbReference type="InterPro" id="IPR023214">
    <property type="entry name" value="HAD_sf"/>
</dbReference>
<dbReference type="Proteomes" id="UP000077763">
    <property type="component" value="Unassembled WGS sequence"/>
</dbReference>
<dbReference type="NCBIfam" id="TIGR01484">
    <property type="entry name" value="HAD-SF-IIB"/>
    <property type="match status" value="1"/>
</dbReference>
<dbReference type="AlphaFoldDB" id="A0A177M4G6"/>
<dbReference type="PANTHER" id="PTHR46521:SF4">
    <property type="entry name" value="SUCROSE-PHOSPHATASE 2-RELATED"/>
    <property type="match status" value="1"/>
</dbReference>
<dbReference type="EMBL" id="LUUH01000079">
    <property type="protein sequence ID" value="OAH99979.1"/>
    <property type="molecule type" value="Genomic_DNA"/>
</dbReference>
<dbReference type="Gene3D" id="3.90.1070.10">
    <property type="match status" value="1"/>
</dbReference>
<dbReference type="SFLD" id="SFLDG01141">
    <property type="entry name" value="C2.B.1:_Sucrose_Phosphatase_Li"/>
    <property type="match status" value="1"/>
</dbReference>
<dbReference type="PANTHER" id="PTHR46521">
    <property type="entry name" value="SUCROSE-PHOSPHATASE 2-RELATED"/>
    <property type="match status" value="1"/>
</dbReference>
<name>A0A177M4G6_METMH</name>
<accession>A0A177M4G6</accession>
<dbReference type="InterPro" id="IPR006379">
    <property type="entry name" value="HAD-SF_hydro_IIB"/>
</dbReference>
<evidence type="ECO:0000313" key="3">
    <source>
        <dbReference type="EMBL" id="OAH99979.1"/>
    </source>
</evidence>
<keyword evidence="1" id="KW-0378">Hydrolase</keyword>
<organism evidence="3 4">
    <name type="scientific">Methylomonas methanica</name>
    <dbReference type="NCBI Taxonomy" id="421"/>
    <lineage>
        <taxon>Bacteria</taxon>
        <taxon>Pseudomonadati</taxon>
        <taxon>Pseudomonadota</taxon>
        <taxon>Gammaproteobacteria</taxon>
        <taxon>Methylococcales</taxon>
        <taxon>Methylococcaceae</taxon>
        <taxon>Methylomonas</taxon>
    </lineage>
</organism>
<dbReference type="InterPro" id="IPR006380">
    <property type="entry name" value="SPP-like_dom"/>
</dbReference>
<protein>
    <submittedName>
        <fullName evidence="3">Haloacid dehalogenase</fullName>
    </submittedName>
</protein>
<dbReference type="SFLD" id="SFLDG01140">
    <property type="entry name" value="C2.B:_Phosphomannomutase_and_P"/>
    <property type="match status" value="1"/>
</dbReference>
<gene>
    <name evidence="3" type="ORF">A1353_19870</name>
</gene>
<dbReference type="SUPFAM" id="SSF56784">
    <property type="entry name" value="HAD-like"/>
    <property type="match status" value="1"/>
</dbReference>
<comment type="caution">
    <text evidence="3">The sequence shown here is derived from an EMBL/GenBank/DDBJ whole genome shotgun (WGS) entry which is preliminary data.</text>
</comment>
<sequence>MLKRILICTDLDRTLLPNGNQPESPNAREAFARLVSRPEVTLAYVSGRHRELVEEAIRDYCLPVPDWVIGDVGTTIYRAGAAEWEHWSAWEEDIASDWRGLTAKDLRPLFGDLPDLHLQEEAKQSRFKLSYYLSMRCDAEALRQEMASRLDALNLAASLIYSVDETAATSLLDVLPARATKLHAVKFLMRHQDFDLHNTVFAGDSGNDLPVIVSRIPSVLVANADRAVVEQAQTLIGRAGNQAAFYLARGGFLGMNGNYSAGILEGIAHYLPETRHWIAEEHEHRSAQLISSISA</sequence>
<dbReference type="GO" id="GO:0000287">
    <property type="term" value="F:magnesium ion binding"/>
    <property type="evidence" value="ECO:0007669"/>
    <property type="project" value="UniProtKB-ARBA"/>
</dbReference>
<dbReference type="Pfam" id="PF05116">
    <property type="entry name" value="S6PP"/>
    <property type="match status" value="1"/>
</dbReference>
<dbReference type="InterPro" id="IPR036412">
    <property type="entry name" value="HAD-like_sf"/>
</dbReference>
<proteinExistence type="predicted"/>
<reference evidence="3 4" key="1">
    <citation type="submission" date="2016-03" db="EMBL/GenBank/DDBJ databases">
        <authorList>
            <person name="Ploux O."/>
        </authorList>
    </citation>
    <scope>NUCLEOTIDE SEQUENCE [LARGE SCALE GENOMIC DNA]</scope>
    <source>
        <strain evidence="3 4">R-45371</strain>
    </source>
</reference>
<dbReference type="RefSeq" id="WP_064038020.1">
    <property type="nucleotide sequence ID" value="NZ_LUUH01000079.1"/>
</dbReference>
<evidence type="ECO:0000256" key="1">
    <source>
        <dbReference type="ARBA" id="ARBA00022801"/>
    </source>
</evidence>
<dbReference type="InterPro" id="IPR051518">
    <property type="entry name" value="Sucrose_Phosphatase"/>
</dbReference>
<dbReference type="SFLD" id="SFLDS00003">
    <property type="entry name" value="Haloacid_Dehalogenase"/>
    <property type="match status" value="1"/>
</dbReference>
<dbReference type="Gene3D" id="3.40.50.1000">
    <property type="entry name" value="HAD superfamily/HAD-like"/>
    <property type="match status" value="1"/>
</dbReference>
<evidence type="ECO:0000259" key="2">
    <source>
        <dbReference type="Pfam" id="PF05116"/>
    </source>
</evidence>